<protein>
    <submittedName>
        <fullName evidence="2">Dihydrofolate reductase family protein</fullName>
    </submittedName>
</protein>
<dbReference type="SUPFAM" id="SSF53597">
    <property type="entry name" value="Dihydrofolate reductase-like"/>
    <property type="match status" value="1"/>
</dbReference>
<comment type="caution">
    <text evidence="2">The sequence shown here is derived from an EMBL/GenBank/DDBJ whole genome shotgun (WGS) entry which is preliminary data.</text>
</comment>
<evidence type="ECO:0000259" key="1">
    <source>
        <dbReference type="Pfam" id="PF01872"/>
    </source>
</evidence>
<accession>A0ABU2L4Q9</accession>
<dbReference type="PANTHER" id="PTHR38011:SF11">
    <property type="entry name" value="2,5-DIAMINO-6-RIBOSYLAMINO-4(3H)-PYRIMIDINONE 5'-PHOSPHATE REDUCTASE"/>
    <property type="match status" value="1"/>
</dbReference>
<dbReference type="Proteomes" id="UP001183388">
    <property type="component" value="Unassembled WGS sequence"/>
</dbReference>
<evidence type="ECO:0000313" key="2">
    <source>
        <dbReference type="EMBL" id="MDT0306218.1"/>
    </source>
</evidence>
<gene>
    <name evidence="2" type="ORF">RM780_04480</name>
</gene>
<organism evidence="2 3">
    <name type="scientific">Streptomyces boetiae</name>
    <dbReference type="NCBI Taxonomy" id="3075541"/>
    <lineage>
        <taxon>Bacteria</taxon>
        <taxon>Bacillati</taxon>
        <taxon>Actinomycetota</taxon>
        <taxon>Actinomycetes</taxon>
        <taxon>Kitasatosporales</taxon>
        <taxon>Streptomycetaceae</taxon>
        <taxon>Streptomyces</taxon>
    </lineage>
</organism>
<feature type="domain" description="Bacterial bifunctional deaminase-reductase C-terminal" evidence="1">
    <location>
        <begin position="3"/>
        <end position="171"/>
    </location>
</feature>
<name>A0ABU2L4Q9_9ACTN</name>
<keyword evidence="3" id="KW-1185">Reference proteome</keyword>
<dbReference type="InterPro" id="IPR024072">
    <property type="entry name" value="DHFR-like_dom_sf"/>
</dbReference>
<dbReference type="InterPro" id="IPR050765">
    <property type="entry name" value="Riboflavin_Biosynth_HTPR"/>
</dbReference>
<dbReference type="InterPro" id="IPR002734">
    <property type="entry name" value="RibDG_C"/>
</dbReference>
<reference evidence="3" key="1">
    <citation type="submission" date="2023-07" db="EMBL/GenBank/DDBJ databases">
        <title>30 novel species of actinomycetes from the DSMZ collection.</title>
        <authorList>
            <person name="Nouioui I."/>
        </authorList>
    </citation>
    <scope>NUCLEOTIDE SEQUENCE [LARGE SCALE GENOMIC DNA]</scope>
    <source>
        <strain evidence="3">DSM 44917</strain>
    </source>
</reference>
<proteinExistence type="predicted"/>
<dbReference type="EMBL" id="JAVREN010000004">
    <property type="protein sequence ID" value="MDT0306218.1"/>
    <property type="molecule type" value="Genomic_DNA"/>
</dbReference>
<dbReference type="PANTHER" id="PTHR38011">
    <property type="entry name" value="DIHYDROFOLATE REDUCTASE FAMILY PROTEIN (AFU_ORTHOLOGUE AFUA_8G06820)"/>
    <property type="match status" value="1"/>
</dbReference>
<dbReference type="RefSeq" id="WP_311629137.1">
    <property type="nucleotide sequence ID" value="NZ_JAVREN010000004.1"/>
</dbReference>
<dbReference type="Pfam" id="PF01872">
    <property type="entry name" value="RibD_C"/>
    <property type="match status" value="1"/>
</dbReference>
<dbReference type="Gene3D" id="3.40.430.10">
    <property type="entry name" value="Dihydrofolate Reductase, subunit A"/>
    <property type="match status" value="1"/>
</dbReference>
<evidence type="ECO:0000313" key="3">
    <source>
        <dbReference type="Proteomes" id="UP001183388"/>
    </source>
</evidence>
<sequence length="179" mass="19440">MGYLVSSTYLTLDGVIGDPQDWPSTGEDGGAALKLQTDLLLESDALLMGRRTYEVFSASWPERSGDPYSDRINAMPKYVASTTLAEAGWHATTVLADRVADHVASLKEEKDLRLVQYGFGSLSRALLDRGLIDELRLWLHPFLVGTGDLLFAPGTAARLALTDSTILPSGIAVLTYRPL</sequence>